<evidence type="ECO:0000313" key="2">
    <source>
        <dbReference type="EMBL" id="KAL3686223.1"/>
    </source>
</evidence>
<keyword evidence="3" id="KW-1185">Reference proteome</keyword>
<organism evidence="2 3">
    <name type="scientific">Riccia sorocarpa</name>
    <dbReference type="NCBI Taxonomy" id="122646"/>
    <lineage>
        <taxon>Eukaryota</taxon>
        <taxon>Viridiplantae</taxon>
        <taxon>Streptophyta</taxon>
        <taxon>Embryophyta</taxon>
        <taxon>Marchantiophyta</taxon>
        <taxon>Marchantiopsida</taxon>
        <taxon>Marchantiidae</taxon>
        <taxon>Marchantiales</taxon>
        <taxon>Ricciaceae</taxon>
        <taxon>Riccia</taxon>
    </lineage>
</organism>
<dbReference type="AlphaFoldDB" id="A0ABD3H3Y6"/>
<evidence type="ECO:0000313" key="3">
    <source>
        <dbReference type="Proteomes" id="UP001633002"/>
    </source>
</evidence>
<proteinExistence type="predicted"/>
<reference evidence="2 3" key="1">
    <citation type="submission" date="2024-09" db="EMBL/GenBank/DDBJ databases">
        <title>Chromosome-scale assembly of Riccia sorocarpa.</title>
        <authorList>
            <person name="Paukszto L."/>
        </authorList>
    </citation>
    <scope>NUCLEOTIDE SEQUENCE [LARGE SCALE GENOMIC DNA]</scope>
    <source>
        <strain evidence="2">LP-2024</strain>
        <tissue evidence="2">Aerial parts of the thallus</tissue>
    </source>
</reference>
<evidence type="ECO:0008006" key="4">
    <source>
        <dbReference type="Google" id="ProtNLM"/>
    </source>
</evidence>
<feature type="compositionally biased region" description="Polar residues" evidence="1">
    <location>
        <begin position="15"/>
        <end position="32"/>
    </location>
</feature>
<sequence length="197" mass="22034">MQNINMFVQAMESETWGQTSKSQKTENTLESPDLTASSSAIEVYQVPSLAIVPAVNFHRGAVAGAKEYNIDLSVEGMRRLVDFHVSGDCARIVPPSVLEKIFLDHYGQKQKKDAWKEIAVLFGFNRNNAQARSEGWIIDDFRKFTLENHPHGSVLDMLVRLVIRQVLSTLGKLSQTFCSTTLVLLVVAHIDPTYAKL</sequence>
<accession>A0ABD3H3Y6</accession>
<name>A0ABD3H3Y6_9MARC</name>
<comment type="caution">
    <text evidence="2">The sequence shown here is derived from an EMBL/GenBank/DDBJ whole genome shotgun (WGS) entry which is preliminary data.</text>
</comment>
<protein>
    <recommendedName>
        <fullName evidence="4">MADF domain-containing protein</fullName>
    </recommendedName>
</protein>
<evidence type="ECO:0000256" key="1">
    <source>
        <dbReference type="SAM" id="MobiDB-lite"/>
    </source>
</evidence>
<gene>
    <name evidence="2" type="ORF">R1sor_004245</name>
</gene>
<feature type="region of interest" description="Disordered" evidence="1">
    <location>
        <begin position="13"/>
        <end position="32"/>
    </location>
</feature>
<dbReference type="Proteomes" id="UP001633002">
    <property type="component" value="Unassembled WGS sequence"/>
</dbReference>
<dbReference type="EMBL" id="JBJQOH010000006">
    <property type="protein sequence ID" value="KAL3686223.1"/>
    <property type="molecule type" value="Genomic_DNA"/>
</dbReference>